<evidence type="ECO:0000313" key="2">
    <source>
        <dbReference type="EMBL" id="KAA5604787.1"/>
    </source>
</evidence>
<comment type="caution">
    <text evidence="2">The sequence shown here is derived from an EMBL/GenBank/DDBJ whole genome shotgun (WGS) entry which is preliminary data.</text>
</comment>
<feature type="signal peptide" evidence="1">
    <location>
        <begin position="1"/>
        <end position="31"/>
    </location>
</feature>
<accession>A0A5M6IA08</accession>
<evidence type="ECO:0000256" key="1">
    <source>
        <dbReference type="SAM" id="SignalP"/>
    </source>
</evidence>
<keyword evidence="1" id="KW-0732">Signal</keyword>
<proteinExistence type="predicted"/>
<dbReference type="Proteomes" id="UP000324065">
    <property type="component" value="Unassembled WGS sequence"/>
</dbReference>
<evidence type="ECO:0000313" key="3">
    <source>
        <dbReference type="Proteomes" id="UP000324065"/>
    </source>
</evidence>
<dbReference type="RefSeq" id="WP_150063119.1">
    <property type="nucleotide sequence ID" value="NZ_JACHII010000004.1"/>
</dbReference>
<dbReference type="EMBL" id="VWPJ01000014">
    <property type="protein sequence ID" value="KAA5604787.1"/>
    <property type="molecule type" value="Genomic_DNA"/>
</dbReference>
<dbReference type="AlphaFoldDB" id="A0A5M6IA08"/>
<sequence>MVMSGRWGGGLVLALALAVFAGVVSAGTAEAAAPTVRVDLRCNGPDGPRDVRACLDGATLEVGRAGIITIYQTEDVVALGDPSTGHLSLSLPKDFRVRAQNRGADTRLSLTVAAPSGKTVYEAAAGHYEWVQYTHCGPQVEPTCRQYNYGKDGRVRPRYSDSATH</sequence>
<name>A0A5M6IA08_9PROT</name>
<organism evidence="2 3">
    <name type="scientific">Roseospira marina</name>
    <dbReference type="NCBI Taxonomy" id="140057"/>
    <lineage>
        <taxon>Bacteria</taxon>
        <taxon>Pseudomonadati</taxon>
        <taxon>Pseudomonadota</taxon>
        <taxon>Alphaproteobacteria</taxon>
        <taxon>Rhodospirillales</taxon>
        <taxon>Rhodospirillaceae</taxon>
        <taxon>Roseospira</taxon>
    </lineage>
</organism>
<reference evidence="2 3" key="1">
    <citation type="submission" date="2019-09" db="EMBL/GenBank/DDBJ databases">
        <title>Genome sequence of Roseospira marina, one of the more divergent members of the non-sulfur purple photosynthetic bacterial family, the Rhodospirillaceae.</title>
        <authorList>
            <person name="Meyer T."/>
            <person name="Kyndt J."/>
        </authorList>
    </citation>
    <scope>NUCLEOTIDE SEQUENCE [LARGE SCALE GENOMIC DNA]</scope>
    <source>
        <strain evidence="2 3">DSM 15113</strain>
    </source>
</reference>
<gene>
    <name evidence="2" type="ORF">F1188_14330</name>
</gene>
<protein>
    <submittedName>
        <fullName evidence="2">Uncharacterized protein</fullName>
    </submittedName>
</protein>
<dbReference type="OrthoDB" id="7361343at2"/>
<keyword evidence="3" id="KW-1185">Reference proteome</keyword>
<feature type="chain" id="PRO_5024349009" evidence="1">
    <location>
        <begin position="32"/>
        <end position="165"/>
    </location>
</feature>